<proteinExistence type="predicted"/>
<reference evidence="1" key="1">
    <citation type="submission" date="2020-02" db="EMBL/GenBank/DDBJ databases">
        <authorList>
            <person name="Meier V. D."/>
        </authorList>
    </citation>
    <scope>NUCLEOTIDE SEQUENCE</scope>
    <source>
        <strain evidence="1">AVDCRST_MAG04</strain>
    </source>
</reference>
<protein>
    <submittedName>
        <fullName evidence="1">Uncharacterized protein</fullName>
    </submittedName>
</protein>
<gene>
    <name evidence="1" type="ORF">AVDCRST_MAG04-3826</name>
</gene>
<accession>A0A6J4JML6</accession>
<dbReference type="EMBL" id="CADCTL010000288">
    <property type="protein sequence ID" value="CAA9282418.1"/>
    <property type="molecule type" value="Genomic_DNA"/>
</dbReference>
<name>A0A6J4JML6_9PROT</name>
<evidence type="ECO:0000313" key="1">
    <source>
        <dbReference type="EMBL" id="CAA9282418.1"/>
    </source>
</evidence>
<sequence length="41" mass="4631">MSRAVSRTVFFDQATASSSVVRVQEANPFGRCAQWSHSWSR</sequence>
<dbReference type="AlphaFoldDB" id="A0A6J4JML6"/>
<organism evidence="1">
    <name type="scientific">uncultured Acetobacteraceae bacterium</name>
    <dbReference type="NCBI Taxonomy" id="169975"/>
    <lineage>
        <taxon>Bacteria</taxon>
        <taxon>Pseudomonadati</taxon>
        <taxon>Pseudomonadota</taxon>
        <taxon>Alphaproteobacteria</taxon>
        <taxon>Acetobacterales</taxon>
        <taxon>Acetobacteraceae</taxon>
        <taxon>environmental samples</taxon>
    </lineage>
</organism>